<dbReference type="Proteomes" id="UP000288805">
    <property type="component" value="Unassembled WGS sequence"/>
</dbReference>
<protein>
    <submittedName>
        <fullName evidence="1">Uncharacterized protein</fullName>
    </submittedName>
</protein>
<evidence type="ECO:0000313" key="1">
    <source>
        <dbReference type="EMBL" id="RVX05469.1"/>
    </source>
</evidence>
<gene>
    <name evidence="1" type="ORF">CK203_013504</name>
</gene>
<proteinExistence type="predicted"/>
<name>A0A438J930_VITVI</name>
<comment type="caution">
    <text evidence="1">The sequence shown here is derived from an EMBL/GenBank/DDBJ whole genome shotgun (WGS) entry which is preliminary data.</text>
</comment>
<dbReference type="AlphaFoldDB" id="A0A438J930"/>
<accession>A0A438J930</accession>
<sequence length="46" mass="5332">MTRMFQPESWGHKGKLLQSTLSQLWSGALEATNWEWTRPGLTGRRT</sequence>
<reference evidence="1 2" key="1">
    <citation type="journal article" date="2018" name="PLoS Genet.">
        <title>Population sequencing reveals clonal diversity and ancestral inbreeding in the grapevine cultivar Chardonnay.</title>
        <authorList>
            <person name="Roach M.J."/>
            <person name="Johnson D.L."/>
            <person name="Bohlmann J."/>
            <person name="van Vuuren H.J."/>
            <person name="Jones S.J."/>
            <person name="Pretorius I.S."/>
            <person name="Schmidt S.A."/>
            <person name="Borneman A.R."/>
        </authorList>
    </citation>
    <scope>NUCLEOTIDE SEQUENCE [LARGE SCALE GENOMIC DNA]</scope>
    <source>
        <strain evidence="2">cv. Chardonnay</strain>
        <tissue evidence="1">Leaf</tissue>
    </source>
</reference>
<evidence type="ECO:0000313" key="2">
    <source>
        <dbReference type="Proteomes" id="UP000288805"/>
    </source>
</evidence>
<organism evidence="1 2">
    <name type="scientific">Vitis vinifera</name>
    <name type="common">Grape</name>
    <dbReference type="NCBI Taxonomy" id="29760"/>
    <lineage>
        <taxon>Eukaryota</taxon>
        <taxon>Viridiplantae</taxon>
        <taxon>Streptophyta</taxon>
        <taxon>Embryophyta</taxon>
        <taxon>Tracheophyta</taxon>
        <taxon>Spermatophyta</taxon>
        <taxon>Magnoliopsida</taxon>
        <taxon>eudicotyledons</taxon>
        <taxon>Gunneridae</taxon>
        <taxon>Pentapetalae</taxon>
        <taxon>rosids</taxon>
        <taxon>Vitales</taxon>
        <taxon>Vitaceae</taxon>
        <taxon>Viteae</taxon>
        <taxon>Vitis</taxon>
    </lineage>
</organism>
<dbReference type="EMBL" id="QGNW01000056">
    <property type="protein sequence ID" value="RVX05469.1"/>
    <property type="molecule type" value="Genomic_DNA"/>
</dbReference>